<dbReference type="EMBL" id="JAUUUU010000001">
    <property type="protein sequence ID" value="MDP1520023.1"/>
    <property type="molecule type" value="Genomic_DNA"/>
</dbReference>
<evidence type="ECO:0000256" key="2">
    <source>
        <dbReference type="ARBA" id="ARBA00022833"/>
    </source>
</evidence>
<dbReference type="PANTHER" id="PTHR36150:SF1">
    <property type="entry name" value="DNA GYRASE INHIBITOR YACG"/>
    <property type="match status" value="1"/>
</dbReference>
<dbReference type="RefSeq" id="WP_305169537.1">
    <property type="nucleotide sequence ID" value="NZ_JAUUUU010000001.1"/>
</dbReference>
<sequence length="62" mass="7210">MTKMVNCPECGKPVEWKEESLFRPFCSKRCQQLDFGGWANENFSIPGEEVYLDAEQDDSDHH</sequence>
<comment type="similarity">
    <text evidence="3">Belongs to the DNA gyrase inhibitor YacG family.</text>
</comment>
<comment type="cofactor">
    <cofactor evidence="3">
        <name>Zn(2+)</name>
        <dbReference type="ChEBI" id="CHEBI:29105"/>
    </cofactor>
    <text evidence="3">Binds 1 zinc ion.</text>
</comment>
<keyword evidence="1 3" id="KW-0479">Metal-binding</keyword>
<dbReference type="AlphaFoldDB" id="A0AAW8B0U0"/>
<dbReference type="SUPFAM" id="SSF57716">
    <property type="entry name" value="Glucocorticoid receptor-like (DNA-binding domain)"/>
    <property type="match status" value="1"/>
</dbReference>
<comment type="caution">
    <text evidence="4">The sequence shown here is derived from an EMBL/GenBank/DDBJ whole genome shotgun (WGS) entry which is preliminary data.</text>
</comment>
<feature type="binding site" evidence="3">
    <location>
        <position position="10"/>
    </location>
    <ligand>
        <name>Zn(2+)</name>
        <dbReference type="ChEBI" id="CHEBI:29105"/>
    </ligand>
</feature>
<dbReference type="PANTHER" id="PTHR36150">
    <property type="entry name" value="DNA GYRASE INHIBITOR YACG"/>
    <property type="match status" value="1"/>
</dbReference>
<dbReference type="Gene3D" id="3.30.50.10">
    <property type="entry name" value="Erythroid Transcription Factor GATA-1, subunit A"/>
    <property type="match status" value="1"/>
</dbReference>
<evidence type="ECO:0000256" key="3">
    <source>
        <dbReference type="HAMAP-Rule" id="MF_00649"/>
    </source>
</evidence>
<feature type="binding site" evidence="3">
    <location>
        <position position="30"/>
    </location>
    <ligand>
        <name>Zn(2+)</name>
        <dbReference type="ChEBI" id="CHEBI:29105"/>
    </ligand>
</feature>
<evidence type="ECO:0000256" key="1">
    <source>
        <dbReference type="ARBA" id="ARBA00022723"/>
    </source>
</evidence>
<dbReference type="GO" id="GO:0008657">
    <property type="term" value="F:DNA topoisomerase type II (double strand cut, ATP-hydrolyzing) inhibitor activity"/>
    <property type="evidence" value="ECO:0007669"/>
    <property type="project" value="UniProtKB-UniRule"/>
</dbReference>
<dbReference type="GO" id="GO:0008270">
    <property type="term" value="F:zinc ion binding"/>
    <property type="evidence" value="ECO:0007669"/>
    <property type="project" value="UniProtKB-UniRule"/>
</dbReference>
<comment type="function">
    <text evidence="3">Inhibits all the catalytic activities of DNA gyrase by preventing its interaction with DNA. Acts by binding directly to the C-terminal domain of GyrB, which probably disrupts DNA binding by the gyrase.</text>
</comment>
<dbReference type="NCBIfam" id="NF001638">
    <property type="entry name" value="PRK00418.1"/>
    <property type="match status" value="1"/>
</dbReference>
<dbReference type="InterPro" id="IPR005584">
    <property type="entry name" value="DNA_gyrase_inhibitor_YacG"/>
</dbReference>
<gene>
    <name evidence="3 4" type="primary">yacG</name>
    <name evidence="4" type="ORF">Q8A57_03485</name>
</gene>
<accession>A0AAW8B0U0</accession>
<organism evidence="4 5">
    <name type="scientific">Porticoccus litoralis</name>
    <dbReference type="NCBI Taxonomy" id="434086"/>
    <lineage>
        <taxon>Bacteria</taxon>
        <taxon>Pseudomonadati</taxon>
        <taxon>Pseudomonadota</taxon>
        <taxon>Gammaproteobacteria</taxon>
        <taxon>Cellvibrionales</taxon>
        <taxon>Porticoccaceae</taxon>
        <taxon>Porticoccus</taxon>
    </lineage>
</organism>
<feature type="binding site" evidence="3">
    <location>
        <position position="26"/>
    </location>
    <ligand>
        <name>Zn(2+)</name>
        <dbReference type="ChEBI" id="CHEBI:29105"/>
    </ligand>
</feature>
<comment type="subunit">
    <text evidence="3">Interacts with GyrB.</text>
</comment>
<evidence type="ECO:0000313" key="4">
    <source>
        <dbReference type="EMBL" id="MDP1520023.1"/>
    </source>
</evidence>
<keyword evidence="2 3" id="KW-0862">Zinc</keyword>
<proteinExistence type="inferred from homology"/>
<dbReference type="GO" id="GO:0006355">
    <property type="term" value="P:regulation of DNA-templated transcription"/>
    <property type="evidence" value="ECO:0007669"/>
    <property type="project" value="InterPro"/>
</dbReference>
<evidence type="ECO:0000313" key="5">
    <source>
        <dbReference type="Proteomes" id="UP001178354"/>
    </source>
</evidence>
<dbReference type="Pfam" id="PF03884">
    <property type="entry name" value="YacG"/>
    <property type="match status" value="1"/>
</dbReference>
<feature type="binding site" evidence="3">
    <location>
        <position position="7"/>
    </location>
    <ligand>
        <name>Zn(2+)</name>
        <dbReference type="ChEBI" id="CHEBI:29105"/>
    </ligand>
</feature>
<protein>
    <recommendedName>
        <fullName evidence="3">DNA gyrase inhibitor YacG</fullName>
    </recommendedName>
</protein>
<name>A0AAW8B0U0_9GAMM</name>
<dbReference type="HAMAP" id="MF_00649">
    <property type="entry name" value="DNA_gyrase_inhibitor_YacG"/>
    <property type="match status" value="1"/>
</dbReference>
<reference evidence="4" key="2">
    <citation type="submission" date="2023-08" db="EMBL/GenBank/DDBJ databases">
        <authorList>
            <person name="Luo J."/>
        </authorList>
    </citation>
    <scope>NUCLEOTIDE SEQUENCE</scope>
    <source>
        <strain evidence="4">DSM 25064</strain>
    </source>
</reference>
<reference evidence="4" key="1">
    <citation type="journal article" date="2010" name="Int. J. Syst. Evol. Microbiol.">
        <title>Porticoccus litoralis gen. nov., sp. nov., a gammaproteobacterium isolated from the Yellow Sea.</title>
        <authorList>
            <person name="Oh H.M."/>
            <person name="Kim H."/>
            <person name="Kim K.M."/>
            <person name="Min G.S."/>
            <person name="Cho J.C."/>
        </authorList>
    </citation>
    <scope>NUCLEOTIDE SEQUENCE</scope>
    <source>
        <strain evidence="4">DSM 25064</strain>
    </source>
</reference>
<dbReference type="Proteomes" id="UP001178354">
    <property type="component" value="Unassembled WGS sequence"/>
</dbReference>
<dbReference type="InterPro" id="IPR013088">
    <property type="entry name" value="Znf_NHR/GATA"/>
</dbReference>
<keyword evidence="5" id="KW-1185">Reference proteome</keyword>